<evidence type="ECO:0000313" key="17">
    <source>
        <dbReference type="Proteomes" id="UP000647183"/>
    </source>
</evidence>
<evidence type="ECO:0000256" key="10">
    <source>
        <dbReference type="ARBA" id="ARBA00022840"/>
    </source>
</evidence>
<evidence type="ECO:0000256" key="6">
    <source>
        <dbReference type="ARBA" id="ARBA00022519"/>
    </source>
</evidence>
<feature type="active site" evidence="15">
    <location>
        <position position="179"/>
    </location>
</feature>
<dbReference type="Proteomes" id="UP000647183">
    <property type="component" value="Unassembled WGS sequence"/>
</dbReference>
<keyword evidence="12 15" id="KW-0472">Membrane</keyword>
<evidence type="ECO:0000256" key="9">
    <source>
        <dbReference type="ARBA" id="ARBA00022777"/>
    </source>
</evidence>
<name>A0ABR8UGB5_9GAMM</name>
<protein>
    <recommendedName>
        <fullName evidence="13 15">3-deoxy-D-manno-octulosonic acid kinase</fullName>
        <shortName evidence="15">Kdo kinase</shortName>
        <ecNumber evidence="4 15">2.7.1.166</ecNumber>
    </recommendedName>
</protein>
<evidence type="ECO:0000256" key="1">
    <source>
        <dbReference type="ARBA" id="ARBA00004515"/>
    </source>
</evidence>
<dbReference type="RefSeq" id="WP_191728299.1">
    <property type="nucleotide sequence ID" value="NZ_JACSQJ010000001.1"/>
</dbReference>
<comment type="similarity">
    <text evidence="3 15">Belongs to the protein kinase superfamily. KdkA/RfaP family.</text>
</comment>
<comment type="pathway">
    <text evidence="2 15">Bacterial outer membrane biogenesis; LPS core biosynthesis.</text>
</comment>
<keyword evidence="5 15" id="KW-1003">Cell membrane</keyword>
<keyword evidence="7 15" id="KW-0808">Transferase</keyword>
<evidence type="ECO:0000256" key="15">
    <source>
        <dbReference type="HAMAP-Rule" id="MF_00521"/>
    </source>
</evidence>
<comment type="function">
    <text evidence="15">Catalyzes the ATP-dependent phosphorylation of the 3-deoxy-D-manno-octulosonic acid (Kdo) residue in Kdo-lipid IV(A) at the 4-OH position.</text>
</comment>
<dbReference type="GO" id="GO:0016301">
    <property type="term" value="F:kinase activity"/>
    <property type="evidence" value="ECO:0007669"/>
    <property type="project" value="UniProtKB-KW"/>
</dbReference>
<dbReference type="InterPro" id="IPR011009">
    <property type="entry name" value="Kinase-like_dom_sf"/>
</dbReference>
<dbReference type="Gene3D" id="1.10.510.10">
    <property type="entry name" value="Transferase(Phosphotransferase) domain 1"/>
    <property type="match status" value="1"/>
</dbReference>
<reference evidence="16 17" key="1">
    <citation type="submission" date="2020-08" db="EMBL/GenBank/DDBJ databases">
        <title>A Genomic Blueprint of the Chicken Gut Microbiome.</title>
        <authorList>
            <person name="Gilroy R."/>
            <person name="Ravi A."/>
            <person name="Getino M."/>
            <person name="Pursley I."/>
            <person name="Horton D.L."/>
            <person name="Alikhan N.-F."/>
            <person name="Baker D."/>
            <person name="Gharbi K."/>
            <person name="Hall N."/>
            <person name="Watson M."/>
            <person name="Adriaenssens E.M."/>
            <person name="Foster-Nyarko E."/>
            <person name="Jarju S."/>
            <person name="Secka A."/>
            <person name="Antonio M."/>
            <person name="Oren A."/>
            <person name="Chaudhuri R."/>
            <person name="La Ragione R.M."/>
            <person name="Hildebrand F."/>
            <person name="Pallen M.J."/>
        </authorList>
    </citation>
    <scope>NUCLEOTIDE SEQUENCE [LARGE SCALE GENOMIC DNA]</scope>
    <source>
        <strain evidence="16 17">Sa2BVA3</strain>
    </source>
</reference>
<keyword evidence="6 15" id="KW-0997">Cell inner membrane</keyword>
<dbReference type="InterPro" id="IPR022826">
    <property type="entry name" value="KDO_kinase"/>
</dbReference>
<dbReference type="SUPFAM" id="SSF56112">
    <property type="entry name" value="Protein kinase-like (PK-like)"/>
    <property type="match status" value="1"/>
</dbReference>
<evidence type="ECO:0000256" key="7">
    <source>
        <dbReference type="ARBA" id="ARBA00022679"/>
    </source>
</evidence>
<dbReference type="EC" id="2.7.1.166" evidence="4 15"/>
<keyword evidence="9 15" id="KW-0418">Kinase</keyword>
<evidence type="ECO:0000313" key="16">
    <source>
        <dbReference type="EMBL" id="MBD7987078.1"/>
    </source>
</evidence>
<dbReference type="Pfam" id="PF06293">
    <property type="entry name" value="Kdo"/>
    <property type="match status" value="1"/>
</dbReference>
<dbReference type="HAMAP" id="MF_00521">
    <property type="entry name" value="KDO_kinase"/>
    <property type="match status" value="1"/>
</dbReference>
<gene>
    <name evidence="15" type="primary">kdkA</name>
    <name evidence="16" type="ORF">H9645_03435</name>
</gene>
<evidence type="ECO:0000256" key="4">
    <source>
        <dbReference type="ARBA" id="ARBA00011988"/>
    </source>
</evidence>
<evidence type="ECO:0000256" key="12">
    <source>
        <dbReference type="ARBA" id="ARBA00023136"/>
    </source>
</evidence>
<evidence type="ECO:0000256" key="13">
    <source>
        <dbReference type="ARBA" id="ARBA00029511"/>
    </source>
</evidence>
<keyword evidence="17" id="KW-1185">Reference proteome</keyword>
<comment type="caution">
    <text evidence="16">The sequence shown here is derived from an EMBL/GenBank/DDBJ whole genome shotgun (WGS) entry which is preliminary data.</text>
</comment>
<comment type="subcellular location">
    <subcellularLocation>
        <location evidence="1 15">Cell inner membrane</location>
        <topology evidence="1 15">Peripheral membrane protein</topology>
        <orientation evidence="1 15">Cytoplasmic side</orientation>
    </subcellularLocation>
</comment>
<comment type="catalytic activity">
    <reaction evidence="14 15">
        <text>an alpha-Kdo-(2-&gt;6)-lipid IVA + ATP = a 4-O-phospho-alpha-Kdo-(2-&gt;6)-lipid IVA + ADP + H(+)</text>
        <dbReference type="Rhea" id="RHEA:74271"/>
        <dbReference type="ChEBI" id="CHEBI:15378"/>
        <dbReference type="ChEBI" id="CHEBI:30616"/>
        <dbReference type="ChEBI" id="CHEBI:176428"/>
        <dbReference type="ChEBI" id="CHEBI:193140"/>
        <dbReference type="ChEBI" id="CHEBI:456216"/>
        <dbReference type="EC" id="2.7.1.166"/>
    </reaction>
</comment>
<evidence type="ECO:0000256" key="8">
    <source>
        <dbReference type="ARBA" id="ARBA00022741"/>
    </source>
</evidence>
<evidence type="ECO:0000256" key="14">
    <source>
        <dbReference type="ARBA" id="ARBA00034417"/>
    </source>
</evidence>
<keyword evidence="8 15" id="KW-0547">Nucleotide-binding</keyword>
<keyword evidence="10 15" id="KW-0067">ATP-binding</keyword>
<organism evidence="16 17">
    <name type="scientific">Luteimonas colneyensis</name>
    <dbReference type="NCBI Taxonomy" id="2762230"/>
    <lineage>
        <taxon>Bacteria</taxon>
        <taxon>Pseudomonadati</taxon>
        <taxon>Pseudomonadota</taxon>
        <taxon>Gammaproteobacteria</taxon>
        <taxon>Lysobacterales</taxon>
        <taxon>Lysobacteraceae</taxon>
        <taxon>Luteimonas</taxon>
    </lineage>
</organism>
<evidence type="ECO:0000256" key="11">
    <source>
        <dbReference type="ARBA" id="ARBA00022985"/>
    </source>
</evidence>
<dbReference type="EMBL" id="JACSQJ010000001">
    <property type="protein sequence ID" value="MBD7987078.1"/>
    <property type="molecule type" value="Genomic_DNA"/>
</dbReference>
<evidence type="ECO:0000256" key="3">
    <source>
        <dbReference type="ARBA" id="ARBA00010327"/>
    </source>
</evidence>
<sequence length="253" mass="28243">MAVFDAAESLTPFRAGPGGRGAGSILFDRTQLRQADPRWFDPGAWGPRAVPVSGSGRGGAWFIDDTSNGPTVLRHYLRGGLVAPLNRDRHLWRGANRARSFVEFRLLRELLRRGLPVPQPIAASYVRDGLTYTAAILMQRLVGVRSLADLAAADPATVPWAETGRLVARFHREGLDHADLNAHNILYDEAGKGWLIDFDRGRMHIPETAWRERNLARLQRSLLKLRGARDEADVRADFARLRAGYDAQWDKGF</sequence>
<accession>A0ABR8UGB5</accession>
<evidence type="ECO:0000256" key="2">
    <source>
        <dbReference type="ARBA" id="ARBA00004713"/>
    </source>
</evidence>
<proteinExistence type="inferred from homology"/>
<evidence type="ECO:0000256" key="5">
    <source>
        <dbReference type="ARBA" id="ARBA00022475"/>
    </source>
</evidence>
<dbReference type="NCBIfam" id="NF002475">
    <property type="entry name" value="PRK01723.1"/>
    <property type="match status" value="1"/>
</dbReference>
<keyword evidence="11 15" id="KW-0448">Lipopolysaccharide biosynthesis</keyword>